<organism evidence="3 4">
    <name type="scientific">Penicillium vulpinum</name>
    <dbReference type="NCBI Taxonomy" id="29845"/>
    <lineage>
        <taxon>Eukaryota</taxon>
        <taxon>Fungi</taxon>
        <taxon>Dikarya</taxon>
        <taxon>Ascomycota</taxon>
        <taxon>Pezizomycotina</taxon>
        <taxon>Eurotiomycetes</taxon>
        <taxon>Eurotiomycetidae</taxon>
        <taxon>Eurotiales</taxon>
        <taxon>Aspergillaceae</taxon>
        <taxon>Penicillium</taxon>
    </lineage>
</organism>
<dbReference type="Pfam" id="PF07287">
    <property type="entry name" value="AtuA"/>
    <property type="match status" value="1"/>
</dbReference>
<evidence type="ECO:0000259" key="2">
    <source>
        <dbReference type="Pfam" id="PF23544"/>
    </source>
</evidence>
<feature type="domain" description="Acyclic terpene utilisation N-terminal" evidence="1">
    <location>
        <begin position="9"/>
        <end position="450"/>
    </location>
</feature>
<proteinExistence type="predicted"/>
<dbReference type="AlphaFoldDB" id="A0A1V6SE66"/>
<accession>A0A1V6SE66</accession>
<dbReference type="PANTHER" id="PTHR47585">
    <property type="match status" value="1"/>
</dbReference>
<feature type="domain" description="AtuA-like ferredoxin-fold" evidence="2">
    <location>
        <begin position="494"/>
        <end position="590"/>
    </location>
</feature>
<evidence type="ECO:0008006" key="5">
    <source>
        <dbReference type="Google" id="ProtNLM"/>
    </source>
</evidence>
<name>A0A1V6SE66_9EURO</name>
<dbReference type="InterPro" id="IPR010839">
    <property type="entry name" value="AtuA_N"/>
</dbReference>
<dbReference type="Pfam" id="PF23544">
    <property type="entry name" value="AtuA_ferredoxin"/>
    <property type="match status" value="1"/>
</dbReference>
<dbReference type="OrthoDB" id="10265871at2759"/>
<reference evidence="4" key="1">
    <citation type="journal article" date="2017" name="Nat. Microbiol.">
        <title>Global analysis of biosynthetic gene clusters reveals vast potential of secondary metabolite production in Penicillium species.</title>
        <authorList>
            <person name="Nielsen J.C."/>
            <person name="Grijseels S."/>
            <person name="Prigent S."/>
            <person name="Ji B."/>
            <person name="Dainat J."/>
            <person name="Nielsen K.F."/>
            <person name="Frisvad J.C."/>
            <person name="Workman M."/>
            <person name="Nielsen J."/>
        </authorList>
    </citation>
    <scope>NUCLEOTIDE SEQUENCE [LARGE SCALE GENOMIC DNA]</scope>
    <source>
        <strain evidence="4">IBT 29486</strain>
    </source>
</reference>
<keyword evidence="4" id="KW-1185">Reference proteome</keyword>
<dbReference type="EMBL" id="MDYP01000001">
    <property type="protein sequence ID" value="OQE12080.1"/>
    <property type="molecule type" value="Genomic_DNA"/>
</dbReference>
<evidence type="ECO:0000313" key="3">
    <source>
        <dbReference type="EMBL" id="OQE12080.1"/>
    </source>
</evidence>
<dbReference type="Proteomes" id="UP000191518">
    <property type="component" value="Unassembled WGS sequence"/>
</dbReference>
<dbReference type="InterPro" id="IPR056362">
    <property type="entry name" value="AtuA-like_ferredoxin_dom"/>
</dbReference>
<evidence type="ECO:0000313" key="4">
    <source>
        <dbReference type="Proteomes" id="UP000191518"/>
    </source>
</evidence>
<dbReference type="PANTHER" id="PTHR47585:SF2">
    <property type="entry name" value="DUF1446 DOMAIN PROTEIN (AFU_ORTHOLOGUE AFUA_6G11420)"/>
    <property type="match status" value="1"/>
</dbReference>
<protein>
    <recommendedName>
        <fullName evidence="5">DUF1446-domain-containing protein</fullName>
    </recommendedName>
</protein>
<evidence type="ECO:0000259" key="1">
    <source>
        <dbReference type="Pfam" id="PF07287"/>
    </source>
</evidence>
<gene>
    <name evidence="3" type="ORF">PENVUL_c001G01805</name>
</gene>
<sequence length="604" mass="67120">MILTKSDTLRIASASGSVTDRRHGLAELARDEDLHFIVGDWMSEYNMTTRGGAKVKTNQQSSEFETSFMESIEPALDSISTRKIKVAVNAGASDTKKLHDILVKAIHNKGLDLKVAWIEGDEVCELLQDAIKAGEQFTNLTTGQKLSDWEFDPIYAQCYLGAWGIVEAFNQGADIVLCGRVTDASPTIACAAYHYQWSRQDFDELAHAFVAGHFLECSTYVTGGNFSGFKSLPGSVVDIGFPIIEINARGDFIVTIQKGKDGMVTENTCKAQLLYEIQGPLYYNPDVVAILDDIVIKEEGVNRVHVSNLKSIKPPPTTKIGITALGGFQAEVHYFLCGLDIEEKAALLEKQIRHLLDESLYHTLIFRTTGSCASDPSSQDAATVEVRIFAQSRPESALAPERFFRPCTDTIMQSYPGATFAVDTRQGAPKPYYEYFVSIFPQDRMRHICHVPFNNKQIGIPPPSDTVPFSLEQSSYETNAPFDLGVFGPTTRAPLGYVVHARSGDKGSDANVGFFVRHADEWDWLRTVLKVDKIRTLLGKDDVGNKIFRFELPNIWAVHFLLKDHLDRGVASSSTYDVLGKNVAEYLRCKYVDIPDKFLARGRI</sequence>
<comment type="caution">
    <text evidence="3">The sequence shown here is derived from an EMBL/GenBank/DDBJ whole genome shotgun (WGS) entry which is preliminary data.</text>
</comment>